<evidence type="ECO:0000259" key="3">
    <source>
        <dbReference type="PROSITE" id="PS50853"/>
    </source>
</evidence>
<evidence type="ECO:0000313" key="4">
    <source>
        <dbReference type="EMBL" id="REC47838.1"/>
    </source>
</evidence>
<feature type="non-terminal residue" evidence="4">
    <location>
        <position position="1078"/>
    </location>
</feature>
<feature type="domain" description="Fibronectin type-III" evidence="3">
    <location>
        <begin position="481"/>
        <end position="574"/>
    </location>
</feature>
<dbReference type="InterPro" id="IPR050991">
    <property type="entry name" value="ECM_Regulatory_Proteins"/>
</dbReference>
<protein>
    <recommendedName>
        <fullName evidence="3">Fibronectin type-III domain-containing protein</fullName>
    </recommendedName>
</protein>
<reference evidence="4 5" key="1">
    <citation type="journal article" date="2006" name="Int. J. Syst. Evol. Microbiol.">
        <title>Chryseobacterium piscium sp. nov., isolated from fish of the South Atlantic Ocean off South Africa.</title>
        <authorList>
            <person name="de Beer H."/>
            <person name="Hugo C.J."/>
            <person name="Jooste P.J."/>
            <person name="Vancanneyt M."/>
            <person name="Coenye T."/>
            <person name="Vandamme P."/>
        </authorList>
    </citation>
    <scope>NUCLEOTIDE SEQUENCE [LARGE SCALE GENOMIC DNA]</scope>
    <source>
        <strain evidence="4 5">CCUG 51923</strain>
    </source>
</reference>
<dbReference type="PANTHER" id="PTHR46708:SF2">
    <property type="entry name" value="FIBRONECTIN TYPE-III DOMAIN-CONTAINING PROTEIN"/>
    <property type="match status" value="1"/>
</dbReference>
<dbReference type="PROSITE" id="PS50853">
    <property type="entry name" value="FN3"/>
    <property type="match status" value="5"/>
</dbReference>
<dbReference type="RefSeq" id="WP_185144890.1">
    <property type="nucleotide sequence ID" value="NZ_QNVS01000128.1"/>
</dbReference>
<evidence type="ECO:0000256" key="1">
    <source>
        <dbReference type="ARBA" id="ARBA00022737"/>
    </source>
</evidence>
<dbReference type="AlphaFoldDB" id="A0A3D9B3B0"/>
<keyword evidence="5" id="KW-1185">Reference proteome</keyword>
<feature type="chain" id="PRO_5017591869" description="Fibronectin type-III domain-containing protein" evidence="2">
    <location>
        <begin position="28"/>
        <end position="1078"/>
    </location>
</feature>
<feature type="signal peptide" evidence="2">
    <location>
        <begin position="1"/>
        <end position="27"/>
    </location>
</feature>
<feature type="domain" description="Fibronectin type-III" evidence="3">
    <location>
        <begin position="945"/>
        <end position="1034"/>
    </location>
</feature>
<organism evidence="4 5">
    <name type="scientific">Chryseobacterium piscium</name>
    <dbReference type="NCBI Taxonomy" id="333702"/>
    <lineage>
        <taxon>Bacteria</taxon>
        <taxon>Pseudomonadati</taxon>
        <taxon>Bacteroidota</taxon>
        <taxon>Flavobacteriia</taxon>
        <taxon>Flavobacteriales</taxon>
        <taxon>Weeksellaceae</taxon>
        <taxon>Chryseobacterium group</taxon>
        <taxon>Chryseobacterium</taxon>
    </lineage>
</organism>
<dbReference type="SUPFAM" id="SSF49265">
    <property type="entry name" value="Fibronectin type III"/>
    <property type="match status" value="3"/>
</dbReference>
<proteinExistence type="predicted"/>
<feature type="domain" description="Fibronectin type-III" evidence="3">
    <location>
        <begin position="751"/>
        <end position="844"/>
    </location>
</feature>
<dbReference type="Gene3D" id="2.60.40.10">
    <property type="entry name" value="Immunoglobulins"/>
    <property type="match status" value="5"/>
</dbReference>
<dbReference type="Pfam" id="PF00041">
    <property type="entry name" value="fn3"/>
    <property type="match status" value="3"/>
</dbReference>
<dbReference type="CDD" id="cd00063">
    <property type="entry name" value="FN3"/>
    <property type="match status" value="5"/>
</dbReference>
<dbReference type="Proteomes" id="UP000256512">
    <property type="component" value="Unassembled WGS sequence"/>
</dbReference>
<keyword evidence="1" id="KW-0677">Repeat</keyword>
<name>A0A3D9B3B0_9FLAO</name>
<dbReference type="PANTHER" id="PTHR46708">
    <property type="entry name" value="TENASCIN"/>
    <property type="match status" value="1"/>
</dbReference>
<dbReference type="InterPro" id="IPR036116">
    <property type="entry name" value="FN3_sf"/>
</dbReference>
<sequence length="1078" mass="115413">MIKTFTSLLLLLCFINFGFIPLFHAQAATLPYTQDFNTSNDFTLLNGTQVNKWAYGSAAGNAGNSIYISNDNGTTNNYTITSLSVVQAYRDIVVPAGTTAFSPATLSFDWRAMGESCCDYLRIWLVPTTFTPTPGTQITAGAGRIQLGANLNAQTTWQTYTNTNINLTTFAGANVRLVFEWRNDGSIGTPPAGAIDNINMLIPTCSAPTALAVNSITTTNATISWTGITPAPANGYQYYISTSSTPPTNTTTPTGTSTGTSVVLNTLAPSTTYYFWVRAVCSATDSSIWTAGGGFSTTQIPATLPYIQNFSTLNDFGFVNGSQTNKWVYGNAVGNTPNSIYISNDNGVTNNYTITSLSVVQAYRDIAVPAGTTAASPALLSFDWLAMGESCCDYLRIWLVPSSFTPTAGAQITAGAGRIQIGGNLNAQTAWQTYLNTNVNLASFSGTTVRLVFEWRNDGSIGTPPAGAIDNVNFLIPTCKLPTAPTVAAITSATATISWTATIPPPAIGYQYYLSTNPTPPIATTPPTGTTTATSVPLTGLVPNTMYYWWVRARCSTTDASIWIAGPSFTTTQIPATLPYSQNFTGGNDLALLNGTQTNKWVRGTATGNTAQSLYISNDNGATNAYSHTATTVQAFRDIMIPAGTTIASFSFDWKSQGENNWDYLRVWLLPSTVMPVAGTQITAGTNRVQVGQYQLQGTWQTFSNTNLNLAAYAGTVMRLVFEWRNDGGGGTQPPAAIDNILLRVCSNATPVVTVVPASITHNSATLTWPLDPGGATYQIRYRPLGTGSAWLPNTGPIIVTAGTYTFPQNLLPFTDYEVEVAAVCNTTNVGVFSHSEFKTKCDPTPPNVTVTSITPTSALVTWNPLAAGATYELQWKLVSDPATAWQSPPLPGTPQPPLNSYTITGLSSYKTYEVQVRNKCIGSAMFNPWSTSQVFTTVRVCEIPPPGLTITQLNPTSAEVVWDAYTGPGATNNYILKYRKVGLPGWTTINVSNNTYTITGLLELTKYEMQVANVCTGTPGNFTPEYYFTTPTVVYCPMHSTNFASEFISKVTAKPAGKPEMINITAGSAYSDFTAVP</sequence>
<dbReference type="InterPro" id="IPR003961">
    <property type="entry name" value="FN3_dom"/>
</dbReference>
<gene>
    <name evidence="4" type="ORF">DRF62_19940</name>
</gene>
<comment type="caution">
    <text evidence="4">The sequence shown here is derived from an EMBL/GenBank/DDBJ whole genome shotgun (WGS) entry which is preliminary data.</text>
</comment>
<evidence type="ECO:0000313" key="5">
    <source>
        <dbReference type="Proteomes" id="UP000256512"/>
    </source>
</evidence>
<evidence type="ECO:0000256" key="2">
    <source>
        <dbReference type="SAM" id="SignalP"/>
    </source>
</evidence>
<feature type="domain" description="Fibronectin type-III" evidence="3">
    <location>
        <begin position="207"/>
        <end position="300"/>
    </location>
</feature>
<feature type="domain" description="Fibronectin type-III" evidence="3">
    <location>
        <begin position="845"/>
        <end position="941"/>
    </location>
</feature>
<dbReference type="InterPro" id="IPR013783">
    <property type="entry name" value="Ig-like_fold"/>
</dbReference>
<dbReference type="EMBL" id="QNVS01000128">
    <property type="protein sequence ID" value="REC47838.1"/>
    <property type="molecule type" value="Genomic_DNA"/>
</dbReference>
<dbReference type="SMART" id="SM00060">
    <property type="entry name" value="FN3"/>
    <property type="match status" value="5"/>
</dbReference>
<accession>A0A3D9B3B0</accession>
<keyword evidence="2" id="KW-0732">Signal</keyword>